<dbReference type="SUPFAM" id="SSF103473">
    <property type="entry name" value="MFS general substrate transporter"/>
    <property type="match status" value="1"/>
</dbReference>
<proteinExistence type="predicted"/>
<reference evidence="10" key="1">
    <citation type="submission" date="2018-01" db="EMBL/GenBank/DDBJ databases">
        <title>An insight into the sialome of Amazonian anophelines.</title>
        <authorList>
            <person name="Ribeiro J.M."/>
            <person name="Scarpassa V."/>
            <person name="Calvo E."/>
        </authorList>
    </citation>
    <scope>NUCLEOTIDE SEQUENCE</scope>
    <source>
        <tissue evidence="10">Salivary glands</tissue>
    </source>
</reference>
<feature type="transmembrane region" description="Helical" evidence="8">
    <location>
        <begin position="12"/>
        <end position="35"/>
    </location>
</feature>
<keyword evidence="6 8" id="KW-1133">Transmembrane helix</keyword>
<feature type="transmembrane region" description="Helical" evidence="8">
    <location>
        <begin position="89"/>
        <end position="105"/>
    </location>
</feature>
<keyword evidence="7 8" id="KW-0472">Membrane</keyword>
<keyword evidence="3" id="KW-1003">Cell membrane</keyword>
<feature type="transmembrane region" description="Helical" evidence="8">
    <location>
        <begin position="398"/>
        <end position="418"/>
    </location>
</feature>
<dbReference type="Gene3D" id="1.20.1250.20">
    <property type="entry name" value="MFS general substrate transporter like domains"/>
    <property type="match status" value="1"/>
</dbReference>
<feature type="domain" description="Major facilitator superfamily (MFS) profile" evidence="9">
    <location>
        <begin position="13"/>
        <end position="452"/>
    </location>
</feature>
<dbReference type="GO" id="GO:0022857">
    <property type="term" value="F:transmembrane transporter activity"/>
    <property type="evidence" value="ECO:0007669"/>
    <property type="project" value="InterPro"/>
</dbReference>
<dbReference type="GO" id="GO:0005886">
    <property type="term" value="C:plasma membrane"/>
    <property type="evidence" value="ECO:0007669"/>
    <property type="project" value="UniProtKB-SubCell"/>
</dbReference>
<evidence type="ECO:0000256" key="1">
    <source>
        <dbReference type="ARBA" id="ARBA00004651"/>
    </source>
</evidence>
<keyword evidence="4 10" id="KW-0762">Sugar transport</keyword>
<dbReference type="Pfam" id="PF00083">
    <property type="entry name" value="Sugar_tr"/>
    <property type="match status" value="1"/>
</dbReference>
<sequence>MKATSGVRNQVFATCVINVINLSHGAGLGWVSPYLPVLMDENQTLLETGPVTVEQGSWIGSILCLGGLCGAFVYSFLVEKLGIKKSIQALAIPHSAFWITVYLATSVYHLYIARFMAGLTGGGIIVTFPLYVADISDKRIRGILGTFLALMNNLGILFMYVIGNVLSYHTVVFVMLVLPALFTGLMLFIPDTPQTLLKQGKISEAERSCMFYQGVHQDLVVCKSSAFRQEFDNMRKFIENSLQGNSRVTVADFRTREAKLGMLIGVFLMFVNQFCGIFAVLTYAAYIFATVGSTLSPNTSAIIMGSVQIFGTLSSFVFIDLVGRKVLLAISTFGIGMGLLCLAAFNWMTITGVEWVFEFQWLPIVILSVTVFLYAVGLSSIPFFVLPELLPAKICNAGNTLSMVSVTIFSFISLKIFPVMVEAIHLYGAIGIYSGICFVGGTIFLFIIPETKGKSLIATPSAA</sequence>
<evidence type="ECO:0000259" key="9">
    <source>
        <dbReference type="PROSITE" id="PS50850"/>
    </source>
</evidence>
<comment type="subcellular location">
    <subcellularLocation>
        <location evidence="1">Cell membrane</location>
        <topology evidence="1">Multi-pass membrane protein</topology>
    </subcellularLocation>
</comment>
<organism evidence="10">
    <name type="scientific">Anopheles triannulatus</name>
    <dbReference type="NCBI Taxonomy" id="58253"/>
    <lineage>
        <taxon>Eukaryota</taxon>
        <taxon>Metazoa</taxon>
        <taxon>Ecdysozoa</taxon>
        <taxon>Arthropoda</taxon>
        <taxon>Hexapoda</taxon>
        <taxon>Insecta</taxon>
        <taxon>Pterygota</taxon>
        <taxon>Neoptera</taxon>
        <taxon>Endopterygota</taxon>
        <taxon>Diptera</taxon>
        <taxon>Nematocera</taxon>
        <taxon>Culicoidea</taxon>
        <taxon>Culicidae</taxon>
        <taxon>Anophelinae</taxon>
        <taxon>Anopheles</taxon>
    </lineage>
</organism>
<dbReference type="InterPro" id="IPR020846">
    <property type="entry name" value="MFS_dom"/>
</dbReference>
<dbReference type="FunFam" id="1.20.1250.20:FF:000218">
    <property type="entry name" value="facilitated trehalose transporter Tret1"/>
    <property type="match status" value="1"/>
</dbReference>
<dbReference type="PROSITE" id="PS00216">
    <property type="entry name" value="SUGAR_TRANSPORT_1"/>
    <property type="match status" value="1"/>
</dbReference>
<feature type="transmembrane region" description="Helical" evidence="8">
    <location>
        <begin position="263"/>
        <end position="289"/>
    </location>
</feature>
<evidence type="ECO:0000256" key="4">
    <source>
        <dbReference type="ARBA" id="ARBA00022597"/>
    </source>
</evidence>
<feature type="transmembrane region" description="Helical" evidence="8">
    <location>
        <begin position="111"/>
        <end position="131"/>
    </location>
</feature>
<dbReference type="PROSITE" id="PS50850">
    <property type="entry name" value="MFS"/>
    <property type="match status" value="1"/>
</dbReference>
<dbReference type="InterPro" id="IPR036259">
    <property type="entry name" value="MFS_trans_sf"/>
</dbReference>
<feature type="transmembrane region" description="Helical" evidence="8">
    <location>
        <begin position="326"/>
        <end position="349"/>
    </location>
</feature>
<dbReference type="PANTHER" id="PTHR48021">
    <property type="match status" value="1"/>
</dbReference>
<evidence type="ECO:0000256" key="8">
    <source>
        <dbReference type="SAM" id="Phobius"/>
    </source>
</evidence>
<dbReference type="InterPro" id="IPR050549">
    <property type="entry name" value="MFS_Trehalose_Transporter"/>
</dbReference>
<accession>A0A2M4AI63</accession>
<evidence type="ECO:0000256" key="2">
    <source>
        <dbReference type="ARBA" id="ARBA00022448"/>
    </source>
</evidence>
<evidence type="ECO:0000256" key="7">
    <source>
        <dbReference type="ARBA" id="ARBA00023136"/>
    </source>
</evidence>
<feature type="transmembrane region" description="Helical" evidence="8">
    <location>
        <begin position="168"/>
        <end position="189"/>
    </location>
</feature>
<evidence type="ECO:0000256" key="3">
    <source>
        <dbReference type="ARBA" id="ARBA00022475"/>
    </source>
</evidence>
<keyword evidence="2" id="KW-0813">Transport</keyword>
<dbReference type="EMBL" id="GGFK01007152">
    <property type="protein sequence ID" value="MBW40473.1"/>
    <property type="molecule type" value="Transcribed_RNA"/>
</dbReference>
<evidence type="ECO:0000256" key="5">
    <source>
        <dbReference type="ARBA" id="ARBA00022692"/>
    </source>
</evidence>
<dbReference type="PANTHER" id="PTHR48021:SF33">
    <property type="entry name" value="AT22075P-RELATED"/>
    <property type="match status" value="1"/>
</dbReference>
<dbReference type="InterPro" id="IPR005829">
    <property type="entry name" value="Sugar_transporter_CS"/>
</dbReference>
<dbReference type="AlphaFoldDB" id="A0A2M4AI63"/>
<dbReference type="InterPro" id="IPR005828">
    <property type="entry name" value="MFS_sugar_transport-like"/>
</dbReference>
<feature type="transmembrane region" description="Helical" evidence="8">
    <location>
        <begin position="361"/>
        <end position="386"/>
    </location>
</feature>
<evidence type="ECO:0000313" key="10">
    <source>
        <dbReference type="EMBL" id="MBW40473.1"/>
    </source>
</evidence>
<name>A0A2M4AI63_9DIPT</name>
<feature type="transmembrane region" description="Helical" evidence="8">
    <location>
        <begin position="55"/>
        <end position="77"/>
    </location>
</feature>
<protein>
    <submittedName>
        <fullName evidence="10">Putative sugar transporter</fullName>
    </submittedName>
</protein>
<feature type="transmembrane region" description="Helical" evidence="8">
    <location>
        <begin position="143"/>
        <end position="162"/>
    </location>
</feature>
<feature type="transmembrane region" description="Helical" evidence="8">
    <location>
        <begin position="301"/>
        <end position="319"/>
    </location>
</feature>
<evidence type="ECO:0000256" key="6">
    <source>
        <dbReference type="ARBA" id="ARBA00022989"/>
    </source>
</evidence>
<keyword evidence="5 8" id="KW-0812">Transmembrane</keyword>
<feature type="transmembrane region" description="Helical" evidence="8">
    <location>
        <begin position="424"/>
        <end position="448"/>
    </location>
</feature>